<dbReference type="Pfam" id="PF06747">
    <property type="entry name" value="CHCH"/>
    <property type="match status" value="1"/>
</dbReference>
<feature type="domain" description="CHCH" evidence="22">
    <location>
        <begin position="166"/>
        <end position="201"/>
    </location>
</feature>
<keyword evidence="6 21" id="KW-0812">Transmembrane</keyword>
<keyword evidence="24" id="KW-1185">Reference proteome</keyword>
<evidence type="ECO:0000256" key="1">
    <source>
        <dbReference type="ARBA" id="ARBA00001947"/>
    </source>
</evidence>
<evidence type="ECO:0000259" key="22">
    <source>
        <dbReference type="Pfam" id="PF06747"/>
    </source>
</evidence>
<evidence type="ECO:0000256" key="12">
    <source>
        <dbReference type="ARBA" id="ARBA00023002"/>
    </source>
</evidence>
<keyword evidence="5" id="KW-0813">Transport</keyword>
<feature type="transmembrane region" description="Helical" evidence="21">
    <location>
        <begin position="394"/>
        <end position="417"/>
    </location>
</feature>
<keyword evidence="8" id="KW-0653">Protein transport</keyword>
<evidence type="ECO:0000256" key="13">
    <source>
        <dbReference type="ARBA" id="ARBA00023010"/>
    </source>
</evidence>
<protein>
    <recommendedName>
        <fullName evidence="4">Mitochondrial intermembrane space import and assembly protein 40</fullName>
    </recommendedName>
    <alternativeName>
        <fullName evidence="19">Mitochondrial import inner membrane translocase TIM40</fullName>
    </alternativeName>
</protein>
<feature type="compositionally biased region" description="Basic and acidic residues" evidence="20">
    <location>
        <begin position="268"/>
        <end position="283"/>
    </location>
</feature>
<keyword evidence="14" id="KW-0496">Mitochondrion</keyword>
<evidence type="ECO:0000256" key="15">
    <source>
        <dbReference type="ARBA" id="ARBA00023136"/>
    </source>
</evidence>
<feature type="compositionally biased region" description="Basic and acidic residues" evidence="20">
    <location>
        <begin position="234"/>
        <end position="247"/>
    </location>
</feature>
<dbReference type="PANTHER" id="PTHR38402">
    <property type="entry name" value="MITOCHONDRIAL OUTER MEMBRANE PROTEIN OM14"/>
    <property type="match status" value="1"/>
</dbReference>
<proteinExistence type="predicted"/>
<feature type="region of interest" description="Disordered" evidence="20">
    <location>
        <begin position="96"/>
        <end position="137"/>
    </location>
</feature>
<evidence type="ECO:0000256" key="2">
    <source>
        <dbReference type="ARBA" id="ARBA00001973"/>
    </source>
</evidence>
<evidence type="ECO:0000256" key="4">
    <source>
        <dbReference type="ARBA" id="ARBA00013714"/>
    </source>
</evidence>
<feature type="compositionally biased region" description="Basic and acidic residues" evidence="20">
    <location>
        <begin position="96"/>
        <end position="114"/>
    </location>
</feature>
<feature type="region of interest" description="Disordered" evidence="20">
    <location>
        <begin position="211"/>
        <end position="288"/>
    </location>
</feature>
<dbReference type="GO" id="GO:0005741">
    <property type="term" value="C:mitochondrial outer membrane"/>
    <property type="evidence" value="ECO:0007669"/>
    <property type="project" value="InterPro"/>
</dbReference>
<dbReference type="GO" id="GO:0005743">
    <property type="term" value="C:mitochondrial inner membrane"/>
    <property type="evidence" value="ECO:0007669"/>
    <property type="project" value="UniProtKB-SubCell"/>
</dbReference>
<evidence type="ECO:0000256" key="8">
    <source>
        <dbReference type="ARBA" id="ARBA00022927"/>
    </source>
</evidence>
<gene>
    <name evidence="23" type="ORF">QTJ16_006431</name>
</gene>
<organism evidence="23 24">
    <name type="scientific">Diplocarpon rosae</name>
    <dbReference type="NCBI Taxonomy" id="946125"/>
    <lineage>
        <taxon>Eukaryota</taxon>
        <taxon>Fungi</taxon>
        <taxon>Dikarya</taxon>
        <taxon>Ascomycota</taxon>
        <taxon>Pezizomycotina</taxon>
        <taxon>Leotiomycetes</taxon>
        <taxon>Helotiales</taxon>
        <taxon>Drepanopezizaceae</taxon>
        <taxon>Diplocarpon</taxon>
    </lineage>
</organism>
<evidence type="ECO:0000256" key="9">
    <source>
        <dbReference type="ARBA" id="ARBA00022946"/>
    </source>
</evidence>
<evidence type="ECO:0000256" key="10">
    <source>
        <dbReference type="ARBA" id="ARBA00022968"/>
    </source>
</evidence>
<evidence type="ECO:0000256" key="11">
    <source>
        <dbReference type="ARBA" id="ARBA00022989"/>
    </source>
</evidence>
<accession>A0AAD9WCK8</accession>
<evidence type="ECO:0000313" key="24">
    <source>
        <dbReference type="Proteomes" id="UP001285354"/>
    </source>
</evidence>
<evidence type="ECO:0000256" key="6">
    <source>
        <dbReference type="ARBA" id="ARBA00022692"/>
    </source>
</evidence>
<evidence type="ECO:0000256" key="20">
    <source>
        <dbReference type="SAM" id="MobiDB-lite"/>
    </source>
</evidence>
<evidence type="ECO:0000256" key="3">
    <source>
        <dbReference type="ARBA" id="ARBA00004164"/>
    </source>
</evidence>
<feature type="compositionally biased region" description="Acidic residues" evidence="20">
    <location>
        <begin position="211"/>
        <end position="220"/>
    </location>
</feature>
<dbReference type="GO" id="GO:0015031">
    <property type="term" value="P:protein transport"/>
    <property type="evidence" value="ECO:0007669"/>
    <property type="project" value="UniProtKB-KW"/>
</dbReference>
<evidence type="ECO:0000256" key="16">
    <source>
        <dbReference type="ARBA" id="ARBA00023157"/>
    </source>
</evidence>
<dbReference type="GO" id="GO:0006626">
    <property type="term" value="P:protein targeting to mitochondrion"/>
    <property type="evidence" value="ECO:0007669"/>
    <property type="project" value="TreeGrafter"/>
</dbReference>
<sequence length="425" mass="46408">MFRSALRAAPRRTASSRTRFTRSPTRRFLSTAPASRNSRSWKSSAVRWALAGAGIYYYNTSNVFAEEPEAAIQQLDDSMHHIQDSKQPTVDAIAEEKRRRQAEAAAAEEQKHQAAAEAPSPGENEGKESSVEGLEQEADQQGAFNPVTGEINWDCPCLGGMAHGPCGEEFKAAFSCFVYSTEEPKGVECIEKFKGMQDCFRLHPEMYGSELADDEDEVEDELRARESAAAAGDDPSKAPEQAPRESKNYTGDNMSYAAAAAKGPSQTDEEKRAPVIPELEHTEASTSSLIDVDTESVHIVPSDFSSQPVQTETQRDRLEHEAELIEQRAKEASASKAKAEKEAKAKAEKARSNLEANKDNPAYIGNAVAVVALSAGLGFGAYRKYAAGELTWKMAGAWAGIVGLFATGDYFLSQYLFKNKYPPKN</sequence>
<dbReference type="FunFam" id="1.10.287.2900:FF:000002">
    <property type="entry name" value="Mitochondrial intermembrane space import and assembly protein"/>
    <property type="match status" value="1"/>
</dbReference>
<evidence type="ECO:0000256" key="14">
    <source>
        <dbReference type="ARBA" id="ARBA00023128"/>
    </source>
</evidence>
<dbReference type="InterPro" id="IPR010625">
    <property type="entry name" value="CHCH"/>
</dbReference>
<keyword evidence="16" id="KW-1015">Disulfide bond</keyword>
<dbReference type="GO" id="GO:1990593">
    <property type="term" value="F:nascent polypeptide-associated complex binding"/>
    <property type="evidence" value="ECO:0007669"/>
    <property type="project" value="InterPro"/>
</dbReference>
<comment type="function">
    <text evidence="18">Required for the import and folding of small cysteine-containing proteins (small Tim) in the mitochondrial intermembrane space (IMS). Forms a redox cycle with ERV1 that involves a disulfide relay system. Precursor proteins to be imported into the IMS are translocated in their reduced form into the mitochondria. The oxidized form of MIA40 forms a transient intermolecular disulfide bridge with the reduced precursor protein, resulting in oxidation of the precursor protein that now contains an intramolecular disulfide bond and is able to undergo folding in the IMS.</text>
</comment>
<evidence type="ECO:0000256" key="19">
    <source>
        <dbReference type="ARBA" id="ARBA00033150"/>
    </source>
</evidence>
<feature type="transmembrane region" description="Helical" evidence="21">
    <location>
        <begin position="362"/>
        <end position="382"/>
    </location>
</feature>
<dbReference type="Gene3D" id="1.10.287.2900">
    <property type="match status" value="1"/>
</dbReference>
<evidence type="ECO:0000256" key="18">
    <source>
        <dbReference type="ARBA" id="ARBA00024980"/>
    </source>
</evidence>
<evidence type="ECO:0000256" key="5">
    <source>
        <dbReference type="ARBA" id="ARBA00022448"/>
    </source>
</evidence>
<evidence type="ECO:0000256" key="21">
    <source>
        <dbReference type="SAM" id="Phobius"/>
    </source>
</evidence>
<feature type="compositionally biased region" description="Low complexity" evidence="20">
    <location>
        <begin position="1"/>
        <end position="31"/>
    </location>
</feature>
<keyword evidence="12" id="KW-0560">Oxidoreductase</keyword>
<comment type="caution">
    <text evidence="23">The sequence shown here is derived from an EMBL/GenBank/DDBJ whole genome shotgun (WGS) entry which is preliminary data.</text>
</comment>
<dbReference type="Proteomes" id="UP001285354">
    <property type="component" value="Unassembled WGS sequence"/>
</dbReference>
<dbReference type="PROSITE" id="PS51808">
    <property type="entry name" value="CHCH"/>
    <property type="match status" value="1"/>
</dbReference>
<evidence type="ECO:0000256" key="17">
    <source>
        <dbReference type="ARBA" id="ARBA00023284"/>
    </source>
</evidence>
<keyword evidence="10" id="KW-0735">Signal-anchor</keyword>
<name>A0AAD9WCK8_9HELO</name>
<keyword evidence="7" id="KW-0999">Mitochondrion inner membrane</keyword>
<evidence type="ECO:0000313" key="23">
    <source>
        <dbReference type="EMBL" id="KAK2624481.1"/>
    </source>
</evidence>
<feature type="region of interest" description="Disordered" evidence="20">
    <location>
        <begin position="1"/>
        <end position="36"/>
    </location>
</feature>
<keyword evidence="17" id="KW-0676">Redox-active center</keyword>
<dbReference type="InterPro" id="IPR039454">
    <property type="entry name" value="OM14"/>
</dbReference>
<keyword evidence="15 21" id="KW-0472">Membrane</keyword>
<dbReference type="AlphaFoldDB" id="A0AAD9WCK8"/>
<keyword evidence="11 21" id="KW-1133">Transmembrane helix</keyword>
<keyword evidence="13" id="KW-0811">Translocation</keyword>
<dbReference type="PANTHER" id="PTHR38402:SF1">
    <property type="entry name" value="MITOCHONDRIAL OUTER MEMBRANE PROTEIN OM14"/>
    <property type="match status" value="1"/>
</dbReference>
<evidence type="ECO:0000256" key="7">
    <source>
        <dbReference type="ARBA" id="ARBA00022792"/>
    </source>
</evidence>
<dbReference type="EMBL" id="JAUBYV010000010">
    <property type="protein sequence ID" value="KAK2624481.1"/>
    <property type="molecule type" value="Genomic_DNA"/>
</dbReference>
<feature type="region of interest" description="Disordered" evidence="20">
    <location>
        <begin position="329"/>
        <end position="353"/>
    </location>
</feature>
<comment type="cofactor">
    <cofactor evidence="2">
        <name>Cu(2+)</name>
        <dbReference type="ChEBI" id="CHEBI:29036"/>
    </cofactor>
</comment>
<comment type="cofactor">
    <cofactor evidence="1">
        <name>Zn(2+)</name>
        <dbReference type="ChEBI" id="CHEBI:29105"/>
    </cofactor>
</comment>
<comment type="subcellular location">
    <subcellularLocation>
        <location evidence="3">Mitochondrion inner membrane</location>
        <topology evidence="3">Single-pass type II membrane protein</topology>
        <orientation evidence="3">Intermembrane side</orientation>
    </subcellularLocation>
</comment>
<reference evidence="23" key="1">
    <citation type="submission" date="2023-06" db="EMBL/GenBank/DDBJ databases">
        <title>Draft genome of Marssonina rosae.</title>
        <authorList>
            <person name="Cheng Q."/>
        </authorList>
    </citation>
    <scope>NUCLEOTIDE SEQUENCE</scope>
    <source>
        <strain evidence="23">R4</strain>
    </source>
</reference>
<keyword evidence="9" id="KW-0809">Transit peptide</keyword>
<dbReference type="GO" id="GO:0016491">
    <property type="term" value="F:oxidoreductase activity"/>
    <property type="evidence" value="ECO:0007669"/>
    <property type="project" value="UniProtKB-KW"/>
</dbReference>